<organism evidence="2 3">
    <name type="scientific">Sutcliffiella horikoshii</name>
    <dbReference type="NCBI Taxonomy" id="79883"/>
    <lineage>
        <taxon>Bacteria</taxon>
        <taxon>Bacillati</taxon>
        <taxon>Bacillota</taxon>
        <taxon>Bacilli</taxon>
        <taxon>Bacillales</taxon>
        <taxon>Bacillaceae</taxon>
        <taxon>Sutcliffiella</taxon>
    </lineage>
</organism>
<dbReference type="AlphaFoldDB" id="A0A5D4SC14"/>
<dbReference type="PANTHER" id="PTHR30562:SF1">
    <property type="entry name" value="UVRABC SYSTEM PROTEIN C"/>
    <property type="match status" value="1"/>
</dbReference>
<dbReference type="PROSITE" id="PS50164">
    <property type="entry name" value="GIY_YIG"/>
    <property type="match status" value="1"/>
</dbReference>
<evidence type="ECO:0000259" key="1">
    <source>
        <dbReference type="PROSITE" id="PS50164"/>
    </source>
</evidence>
<gene>
    <name evidence="2" type="ORF">FZC76_21820</name>
</gene>
<dbReference type="InterPro" id="IPR050066">
    <property type="entry name" value="UvrABC_protein_C"/>
</dbReference>
<feature type="domain" description="GIY-YIG" evidence="1">
    <location>
        <begin position="19"/>
        <end position="97"/>
    </location>
</feature>
<sequence>MWLPTSAVCEKGSTPKIEPYPGIYRIYDIAGKLLYVGRSKNVQKRLQQHFNGTTHTALFCKNMHKALITYAKHLGQDINLRKAERFFIQKTKPLYNKKCVNQDEELSFEDLLDYAPEVRFFNAISKLIEEGKAYLMKMGDYEEKEGCLIGYEDNKYYYLLPKVVFPQVVLFYEEKGEEFDLTTRALYKSLAEEKLILSKVENGTLRTTLKKRIPGRPETMTRLLFVPKKNNRGFVI</sequence>
<dbReference type="InterPro" id="IPR000305">
    <property type="entry name" value="GIY-YIG_endonuc"/>
</dbReference>
<proteinExistence type="predicted"/>
<dbReference type="Proteomes" id="UP000322524">
    <property type="component" value="Unassembled WGS sequence"/>
</dbReference>
<dbReference type="GO" id="GO:0006974">
    <property type="term" value="P:DNA damage response"/>
    <property type="evidence" value="ECO:0007669"/>
    <property type="project" value="TreeGrafter"/>
</dbReference>
<reference evidence="2 3" key="1">
    <citation type="submission" date="2019-08" db="EMBL/GenBank/DDBJ databases">
        <title>Bacillus genomes from the desert of Cuatro Cienegas, Coahuila.</title>
        <authorList>
            <person name="Olmedo-Alvarez G."/>
        </authorList>
    </citation>
    <scope>NUCLEOTIDE SEQUENCE [LARGE SCALE GENOMIC DNA]</scope>
    <source>
        <strain evidence="2 3">CH28_1T</strain>
    </source>
</reference>
<name>A0A5D4SC14_9BACI</name>
<accession>A0A5D4SC14</accession>
<dbReference type="Pfam" id="PF01541">
    <property type="entry name" value="GIY-YIG"/>
    <property type="match status" value="1"/>
</dbReference>
<dbReference type="PANTHER" id="PTHR30562">
    <property type="entry name" value="UVRC/OXIDOREDUCTASE"/>
    <property type="match status" value="1"/>
</dbReference>
<dbReference type="InterPro" id="IPR035901">
    <property type="entry name" value="GIY-YIG_endonuc_sf"/>
</dbReference>
<dbReference type="GO" id="GO:0009380">
    <property type="term" value="C:excinuclease repair complex"/>
    <property type="evidence" value="ECO:0007669"/>
    <property type="project" value="TreeGrafter"/>
</dbReference>
<evidence type="ECO:0000313" key="2">
    <source>
        <dbReference type="EMBL" id="TYS60509.1"/>
    </source>
</evidence>
<dbReference type="SUPFAM" id="SSF82771">
    <property type="entry name" value="GIY-YIG endonuclease"/>
    <property type="match status" value="1"/>
</dbReference>
<dbReference type="EMBL" id="VTEV01000015">
    <property type="protein sequence ID" value="TYS60509.1"/>
    <property type="molecule type" value="Genomic_DNA"/>
</dbReference>
<dbReference type="OrthoDB" id="25220at2"/>
<evidence type="ECO:0000313" key="3">
    <source>
        <dbReference type="Proteomes" id="UP000322524"/>
    </source>
</evidence>
<comment type="caution">
    <text evidence="2">The sequence shown here is derived from an EMBL/GenBank/DDBJ whole genome shotgun (WGS) entry which is preliminary data.</text>
</comment>
<dbReference type="Gene3D" id="3.40.1440.10">
    <property type="entry name" value="GIY-YIG endonuclease"/>
    <property type="match status" value="1"/>
</dbReference>
<protein>
    <submittedName>
        <fullName evidence="2">GIY-YIG nuclease family protein</fullName>
    </submittedName>
</protein>
<dbReference type="RefSeq" id="WP_148990215.1">
    <property type="nucleotide sequence ID" value="NZ_VTEV01000015.1"/>
</dbReference>
<dbReference type="SMART" id="SM00465">
    <property type="entry name" value="GIYc"/>
    <property type="match status" value="1"/>
</dbReference>